<evidence type="ECO:0000313" key="18">
    <source>
        <dbReference type="Proteomes" id="UP001515480"/>
    </source>
</evidence>
<dbReference type="PROSITE" id="PS50280">
    <property type="entry name" value="SET"/>
    <property type="match status" value="1"/>
</dbReference>
<evidence type="ECO:0000256" key="1">
    <source>
        <dbReference type="ARBA" id="ARBA00004123"/>
    </source>
</evidence>
<sequence>MEREAREALQVGSVLEALDEDGLWFPARVIEATRHKVRVAYDGWDSDYDQWHLRRSKTLREHQGWGTMRKPNDWQTGAYCFALDFMGKWCPARVLHVSEDSVKVHYQKWPKKWDAWLVRSRLRRMTKDGVAPKEADDESDDVCALCETVGSLVCCDGICKRSFHKACVPPTNPAPEESDEKQRWLCSDCKWKRFRCFVCKKWGTARVDVHACSKKTCGMHYHLECLQASLHQFGGKLPERCKRVGRAPVGGAAASAIASKRQRAAEDGVPVHSKGVGDTPEEDVFPAAEDDPDGDCAVECDENTYESAGTVDAHAERHSGDEQQLEEHLSSGATSAHSSECSQEVDQLVAAGRDGIPEEDCALEPEKRLADDTLADAPDGQKACTQRLQDRKRAKPLWTWTDVICARHYCAECKQKESPVYGYAMTHCIRCTTAYHWKCAEFLSVDGLTQRSFVCNKCSESMPAGLNAPDHITTSLLTTEATVTHAVRTTLKKWDHLVRKRQADFDVPDDLKEELSNGSVLPKDDFAPPPYSVIRRSVYMHSEPREALPAIDSEMCSCASTTGVCDEACHNRSLQQECTSTNCSVGAGMCKNRPLAQLHASGALPLQVIKTERKGWGVKATRDIACGDLVVEYVGEVIDRATWEERKASLGRFDHMYFMALNQNEIVDASHRGNIARFINHSCSPNLVVQKWYINRVPRLLLFAKFDINAGDELSYNYAMKWFGNPDFAQRCYCLSKKCTGFMGPPPRSSNGGPDPKSTRQR</sequence>
<keyword evidence="9" id="KW-0862">Zinc</keyword>
<evidence type="ECO:0000256" key="7">
    <source>
        <dbReference type="ARBA" id="ARBA00022723"/>
    </source>
</evidence>
<dbReference type="Pfam" id="PF00856">
    <property type="entry name" value="SET"/>
    <property type="match status" value="1"/>
</dbReference>
<dbReference type="SUPFAM" id="SSF82199">
    <property type="entry name" value="SET domain"/>
    <property type="match status" value="1"/>
</dbReference>
<dbReference type="EMBL" id="JBGBPQ010000006">
    <property type="protein sequence ID" value="KAL1522612.1"/>
    <property type="molecule type" value="Genomic_DNA"/>
</dbReference>
<keyword evidence="8 12" id="KW-0863">Zinc-finger</keyword>
<dbReference type="Pfam" id="PF22908">
    <property type="entry name" value="PHD_NSD"/>
    <property type="match status" value="1"/>
</dbReference>
<dbReference type="AlphaFoldDB" id="A0AB34JN26"/>
<evidence type="ECO:0000259" key="15">
    <source>
        <dbReference type="PROSITE" id="PS50280"/>
    </source>
</evidence>
<dbReference type="Gene3D" id="2.30.30.140">
    <property type="match status" value="2"/>
</dbReference>
<dbReference type="SUPFAM" id="SSF57903">
    <property type="entry name" value="FYVE/PHD zinc finger"/>
    <property type="match status" value="2"/>
</dbReference>
<evidence type="ECO:0000256" key="2">
    <source>
        <dbReference type="ARBA" id="ARBA00004286"/>
    </source>
</evidence>
<organism evidence="17 18">
    <name type="scientific">Prymnesium parvum</name>
    <name type="common">Toxic golden alga</name>
    <dbReference type="NCBI Taxonomy" id="97485"/>
    <lineage>
        <taxon>Eukaryota</taxon>
        <taxon>Haptista</taxon>
        <taxon>Haptophyta</taxon>
        <taxon>Prymnesiophyceae</taxon>
        <taxon>Prymnesiales</taxon>
        <taxon>Prymnesiaceae</taxon>
        <taxon>Prymnesium</taxon>
    </lineage>
</organism>
<evidence type="ECO:0000256" key="8">
    <source>
        <dbReference type="ARBA" id="ARBA00022771"/>
    </source>
</evidence>
<keyword evidence="7" id="KW-0479">Metal-binding</keyword>
<feature type="domain" description="AWS" evidence="16">
    <location>
        <begin position="551"/>
        <end position="599"/>
    </location>
</feature>
<dbReference type="PROSITE" id="PS50016">
    <property type="entry name" value="ZF_PHD_2"/>
    <property type="match status" value="1"/>
</dbReference>
<dbReference type="GO" id="GO:0042054">
    <property type="term" value="F:histone methyltransferase activity"/>
    <property type="evidence" value="ECO:0007669"/>
    <property type="project" value="InterPro"/>
</dbReference>
<feature type="compositionally biased region" description="Basic and acidic residues" evidence="13">
    <location>
        <begin position="313"/>
        <end position="329"/>
    </location>
</feature>
<keyword evidence="18" id="KW-1185">Reference proteome</keyword>
<gene>
    <name evidence="17" type="ORF">AB1Y20_017595</name>
</gene>
<dbReference type="GO" id="GO:0005694">
    <property type="term" value="C:chromosome"/>
    <property type="evidence" value="ECO:0007669"/>
    <property type="project" value="UniProtKB-SubCell"/>
</dbReference>
<dbReference type="Gene3D" id="2.170.270.10">
    <property type="entry name" value="SET domain"/>
    <property type="match status" value="1"/>
</dbReference>
<dbReference type="InterPro" id="IPR006560">
    <property type="entry name" value="AWS_dom"/>
</dbReference>
<dbReference type="Pfam" id="PF00628">
    <property type="entry name" value="PHD"/>
    <property type="match status" value="1"/>
</dbReference>
<evidence type="ECO:0000256" key="9">
    <source>
        <dbReference type="ARBA" id="ARBA00022833"/>
    </source>
</evidence>
<dbReference type="Proteomes" id="UP001515480">
    <property type="component" value="Unassembled WGS sequence"/>
</dbReference>
<evidence type="ECO:0000256" key="4">
    <source>
        <dbReference type="ARBA" id="ARBA00022603"/>
    </source>
</evidence>
<feature type="domain" description="SET" evidence="15">
    <location>
        <begin position="604"/>
        <end position="719"/>
    </location>
</feature>
<dbReference type="InterPro" id="IPR019787">
    <property type="entry name" value="Znf_PHD-finger"/>
</dbReference>
<dbReference type="InterPro" id="IPR016197">
    <property type="entry name" value="Chromo-like_dom_sf"/>
</dbReference>
<dbReference type="Gene3D" id="3.30.40.10">
    <property type="entry name" value="Zinc/RING finger domain, C3HC4 (zinc finger)"/>
    <property type="match status" value="1"/>
</dbReference>
<dbReference type="GO" id="GO:0032259">
    <property type="term" value="P:methylation"/>
    <property type="evidence" value="ECO:0007669"/>
    <property type="project" value="UniProtKB-KW"/>
</dbReference>
<evidence type="ECO:0000256" key="6">
    <source>
        <dbReference type="ARBA" id="ARBA00022691"/>
    </source>
</evidence>
<dbReference type="SUPFAM" id="SSF54160">
    <property type="entry name" value="Chromo domain-like"/>
    <property type="match status" value="1"/>
</dbReference>
<feature type="domain" description="PHD-type" evidence="14">
    <location>
        <begin position="140"/>
        <end position="192"/>
    </location>
</feature>
<dbReference type="SMART" id="SM00317">
    <property type="entry name" value="SET"/>
    <property type="match status" value="1"/>
</dbReference>
<feature type="region of interest" description="Disordered" evidence="13">
    <location>
        <begin position="313"/>
        <end position="342"/>
    </location>
</feature>
<evidence type="ECO:0000256" key="13">
    <source>
        <dbReference type="SAM" id="MobiDB-lite"/>
    </source>
</evidence>
<keyword evidence="4" id="KW-0489">Methyltransferase</keyword>
<dbReference type="PROSITE" id="PS51215">
    <property type="entry name" value="AWS"/>
    <property type="match status" value="1"/>
</dbReference>
<dbReference type="InterPro" id="IPR001214">
    <property type="entry name" value="SET_dom"/>
</dbReference>
<evidence type="ECO:0000256" key="3">
    <source>
        <dbReference type="ARBA" id="ARBA00022454"/>
    </source>
</evidence>
<keyword evidence="3" id="KW-0158">Chromosome</keyword>
<dbReference type="GO" id="GO:0005634">
    <property type="term" value="C:nucleus"/>
    <property type="evidence" value="ECO:0007669"/>
    <property type="project" value="UniProtKB-SubCell"/>
</dbReference>
<protein>
    <recommendedName>
        <fullName evidence="19">Histone-lysine N-methyltransferase</fullName>
    </recommendedName>
</protein>
<dbReference type="SUPFAM" id="SSF63748">
    <property type="entry name" value="Tudor/PWWP/MBT"/>
    <property type="match status" value="1"/>
</dbReference>
<evidence type="ECO:0000256" key="11">
    <source>
        <dbReference type="ARBA" id="ARBA00023242"/>
    </source>
</evidence>
<feature type="compositionally biased region" description="Acidic residues" evidence="13">
    <location>
        <begin position="279"/>
        <end position="295"/>
    </location>
</feature>
<dbReference type="InterPro" id="IPR050777">
    <property type="entry name" value="SET2_Histone-Lys_MeTrsfase"/>
</dbReference>
<keyword evidence="6" id="KW-0949">S-adenosyl-L-methionine</keyword>
<dbReference type="InterPro" id="IPR013083">
    <property type="entry name" value="Znf_RING/FYVE/PHD"/>
</dbReference>
<evidence type="ECO:0000313" key="17">
    <source>
        <dbReference type="EMBL" id="KAL1522612.1"/>
    </source>
</evidence>
<dbReference type="InterPro" id="IPR011011">
    <property type="entry name" value="Znf_FYVE_PHD"/>
</dbReference>
<keyword evidence="10" id="KW-0156">Chromatin regulator</keyword>
<evidence type="ECO:0000256" key="10">
    <source>
        <dbReference type="ARBA" id="ARBA00022853"/>
    </source>
</evidence>
<dbReference type="GO" id="GO:0008270">
    <property type="term" value="F:zinc ion binding"/>
    <property type="evidence" value="ECO:0007669"/>
    <property type="project" value="UniProtKB-KW"/>
</dbReference>
<name>A0AB34JN26_PRYPA</name>
<dbReference type="InterPro" id="IPR046341">
    <property type="entry name" value="SET_dom_sf"/>
</dbReference>
<dbReference type="SMART" id="SM00249">
    <property type="entry name" value="PHD"/>
    <property type="match status" value="3"/>
</dbReference>
<comment type="caution">
    <text evidence="17">The sequence shown here is derived from an EMBL/GenBank/DDBJ whole genome shotgun (WGS) entry which is preliminary data.</text>
</comment>
<evidence type="ECO:0008006" key="19">
    <source>
        <dbReference type="Google" id="ProtNLM"/>
    </source>
</evidence>
<keyword evidence="11" id="KW-0539">Nucleus</keyword>
<feature type="region of interest" description="Disordered" evidence="13">
    <location>
        <begin position="258"/>
        <end position="295"/>
    </location>
</feature>
<dbReference type="PANTHER" id="PTHR22884">
    <property type="entry name" value="SET DOMAIN PROTEINS"/>
    <property type="match status" value="1"/>
</dbReference>
<evidence type="ECO:0000256" key="12">
    <source>
        <dbReference type="PROSITE-ProRule" id="PRU00146"/>
    </source>
</evidence>
<dbReference type="InterPro" id="IPR001965">
    <property type="entry name" value="Znf_PHD"/>
</dbReference>
<accession>A0AB34JN26</accession>
<evidence type="ECO:0000259" key="14">
    <source>
        <dbReference type="PROSITE" id="PS50016"/>
    </source>
</evidence>
<comment type="subcellular location">
    <subcellularLocation>
        <location evidence="2">Chromosome</location>
    </subcellularLocation>
    <subcellularLocation>
        <location evidence="1">Nucleus</location>
    </subcellularLocation>
</comment>
<keyword evidence="5" id="KW-0808">Transferase</keyword>
<evidence type="ECO:0000256" key="5">
    <source>
        <dbReference type="ARBA" id="ARBA00022679"/>
    </source>
</evidence>
<dbReference type="InterPro" id="IPR055198">
    <property type="entry name" value="NSD_PHD"/>
</dbReference>
<feature type="compositionally biased region" description="Polar residues" evidence="13">
    <location>
        <begin position="331"/>
        <end position="342"/>
    </location>
</feature>
<reference evidence="17 18" key="1">
    <citation type="journal article" date="2024" name="Science">
        <title>Giant polyketide synthase enzymes in the biosynthesis of giant marine polyether toxins.</title>
        <authorList>
            <person name="Fallon T.R."/>
            <person name="Shende V.V."/>
            <person name="Wierzbicki I.H."/>
            <person name="Pendleton A.L."/>
            <person name="Watervoot N.F."/>
            <person name="Auber R.P."/>
            <person name="Gonzalez D.J."/>
            <person name="Wisecaver J.H."/>
            <person name="Moore B.S."/>
        </authorList>
    </citation>
    <scope>NUCLEOTIDE SEQUENCE [LARGE SCALE GENOMIC DNA]</scope>
    <source>
        <strain evidence="17 18">12B1</strain>
    </source>
</reference>
<evidence type="ECO:0000259" key="16">
    <source>
        <dbReference type="PROSITE" id="PS51215"/>
    </source>
</evidence>
<proteinExistence type="predicted"/>